<dbReference type="InterPro" id="IPR003010">
    <property type="entry name" value="C-N_Hydrolase"/>
</dbReference>
<sequence>MIVDLLTFDPGFHAASPTAYADEVIRLISDSWESGADLTVLPEFTWMGLEPLIKDETKQRDVHAVISDLFWQTLLPRISSRLVTEEKAVVMGTVPFEEAASGLIHNRAPILVNGKLLHQDKLHLTPWERAFSPGKTLHLWHFHGFKIAVIICLDIEIPEISSCLRGQEVDLIICPSATETILGVERVDRCASARAVELGCHVVVTHLTGKAHSELIDENIGRLAHYAPSQASFRKAPRWTETDVFDHGVHQLRIELDTKPLEIMRRMTVETNPSHLGKESAGQFSIFQIES</sequence>
<reference evidence="3" key="1">
    <citation type="submission" date="2017-02" db="EMBL/GenBank/DDBJ databases">
        <authorList>
            <person name="Varghese N."/>
            <person name="Submissions S."/>
        </authorList>
    </citation>
    <scope>NUCLEOTIDE SEQUENCE [LARGE SCALE GENOMIC DNA]</scope>
    <source>
        <strain evidence="3">ATCC 700200</strain>
    </source>
</reference>
<dbReference type="RefSeq" id="WP_139373251.1">
    <property type="nucleotide sequence ID" value="NZ_FUYE01000008.1"/>
</dbReference>
<dbReference type="PANTHER" id="PTHR23088">
    <property type="entry name" value="NITRILASE-RELATED"/>
    <property type="match status" value="1"/>
</dbReference>
<feature type="domain" description="CN hydrolase" evidence="1">
    <location>
        <begin position="1"/>
        <end position="258"/>
    </location>
</feature>
<organism evidence="2 3">
    <name type="scientific">Prosthecobacter debontii</name>
    <dbReference type="NCBI Taxonomy" id="48467"/>
    <lineage>
        <taxon>Bacteria</taxon>
        <taxon>Pseudomonadati</taxon>
        <taxon>Verrucomicrobiota</taxon>
        <taxon>Verrucomicrobiia</taxon>
        <taxon>Verrucomicrobiales</taxon>
        <taxon>Verrucomicrobiaceae</taxon>
        <taxon>Prosthecobacter</taxon>
    </lineage>
</organism>
<dbReference type="Proteomes" id="UP000190774">
    <property type="component" value="Unassembled WGS sequence"/>
</dbReference>
<dbReference type="OrthoDB" id="9811121at2"/>
<dbReference type="GO" id="GO:0016787">
    <property type="term" value="F:hydrolase activity"/>
    <property type="evidence" value="ECO:0007669"/>
    <property type="project" value="UniProtKB-KW"/>
</dbReference>
<evidence type="ECO:0000313" key="3">
    <source>
        <dbReference type="Proteomes" id="UP000190774"/>
    </source>
</evidence>
<gene>
    <name evidence="2" type="ORF">SAMN02745166_02740</name>
</gene>
<dbReference type="Pfam" id="PF00795">
    <property type="entry name" value="CN_hydrolase"/>
    <property type="match status" value="1"/>
</dbReference>
<proteinExistence type="predicted"/>
<dbReference type="SUPFAM" id="SSF56317">
    <property type="entry name" value="Carbon-nitrogen hydrolase"/>
    <property type="match status" value="1"/>
</dbReference>
<dbReference type="PANTHER" id="PTHR23088:SF50">
    <property type="entry name" value="HYDROLASE YHCX"/>
    <property type="match status" value="1"/>
</dbReference>
<evidence type="ECO:0000259" key="1">
    <source>
        <dbReference type="PROSITE" id="PS50263"/>
    </source>
</evidence>
<dbReference type="AlphaFoldDB" id="A0A1T4Y9K1"/>
<dbReference type="Gene3D" id="3.60.110.10">
    <property type="entry name" value="Carbon-nitrogen hydrolase"/>
    <property type="match status" value="1"/>
</dbReference>
<dbReference type="EMBL" id="FUYE01000008">
    <property type="protein sequence ID" value="SKA98370.1"/>
    <property type="molecule type" value="Genomic_DNA"/>
</dbReference>
<dbReference type="InterPro" id="IPR036526">
    <property type="entry name" value="C-N_Hydrolase_sf"/>
</dbReference>
<accession>A0A1T4Y9K1</accession>
<name>A0A1T4Y9K1_9BACT</name>
<evidence type="ECO:0000313" key="2">
    <source>
        <dbReference type="EMBL" id="SKA98370.1"/>
    </source>
</evidence>
<keyword evidence="2" id="KW-0378">Hydrolase</keyword>
<dbReference type="STRING" id="48467.SAMN02745166_02740"/>
<protein>
    <submittedName>
        <fullName evidence="2">Predicted amidohydrolase</fullName>
    </submittedName>
</protein>
<keyword evidence="3" id="KW-1185">Reference proteome</keyword>
<dbReference type="PROSITE" id="PS50263">
    <property type="entry name" value="CN_HYDROLASE"/>
    <property type="match status" value="1"/>
</dbReference>